<evidence type="ECO:0000313" key="1">
    <source>
        <dbReference type="EMBL" id="MBF4693499.1"/>
    </source>
</evidence>
<dbReference type="Proteomes" id="UP000614200">
    <property type="component" value="Unassembled WGS sequence"/>
</dbReference>
<comment type="caution">
    <text evidence="1">The sequence shown here is derived from an EMBL/GenBank/DDBJ whole genome shotgun (WGS) entry which is preliminary data.</text>
</comment>
<protein>
    <submittedName>
        <fullName evidence="1">DUF3795 domain-containing protein</fullName>
    </submittedName>
</protein>
<reference evidence="1 2" key="1">
    <citation type="submission" date="2020-11" db="EMBL/GenBank/DDBJ databases">
        <title>Fusibacter basophilias sp. nov.</title>
        <authorList>
            <person name="Qiu D."/>
        </authorList>
    </citation>
    <scope>NUCLEOTIDE SEQUENCE [LARGE SCALE GENOMIC DNA]</scope>
    <source>
        <strain evidence="1 2">Q10-2</strain>
    </source>
</reference>
<organism evidence="1 2">
    <name type="scientific">Fusibacter ferrireducens</name>
    <dbReference type="NCBI Taxonomy" id="2785058"/>
    <lineage>
        <taxon>Bacteria</taxon>
        <taxon>Bacillati</taxon>
        <taxon>Bacillota</taxon>
        <taxon>Clostridia</taxon>
        <taxon>Eubacteriales</taxon>
        <taxon>Eubacteriales Family XII. Incertae Sedis</taxon>
        <taxon>Fusibacter</taxon>
    </lineage>
</organism>
<proteinExistence type="predicted"/>
<gene>
    <name evidence="1" type="ORF">ISU02_10225</name>
</gene>
<name>A0ABR9ZV71_9FIRM</name>
<sequence length="86" mass="9692">MFESRCGVRCDICERKAQVNCKGCIQMSAPFWGGKCGVKSCCEEKGYNHCGECDGFPCDMLSHMGVDQGFDPLPKIEQCKKWKREC</sequence>
<dbReference type="Pfam" id="PF12675">
    <property type="entry name" value="DUF3795"/>
    <property type="match status" value="1"/>
</dbReference>
<dbReference type="EMBL" id="JADKNH010000005">
    <property type="protein sequence ID" value="MBF4693499.1"/>
    <property type="molecule type" value="Genomic_DNA"/>
</dbReference>
<dbReference type="RefSeq" id="WP_194701727.1">
    <property type="nucleotide sequence ID" value="NZ_JADKNH010000005.1"/>
</dbReference>
<evidence type="ECO:0000313" key="2">
    <source>
        <dbReference type="Proteomes" id="UP000614200"/>
    </source>
</evidence>
<accession>A0ABR9ZV71</accession>
<dbReference type="InterPro" id="IPR024227">
    <property type="entry name" value="DUF3795"/>
</dbReference>
<keyword evidence="2" id="KW-1185">Reference proteome</keyword>